<dbReference type="RefSeq" id="WP_052679049.1">
    <property type="nucleotide sequence ID" value="NZ_JYIW01000024.1"/>
</dbReference>
<organism evidence="1 2">
    <name type="scientific">Microbacterium oxydans</name>
    <dbReference type="NCBI Taxonomy" id="82380"/>
    <lineage>
        <taxon>Bacteria</taxon>
        <taxon>Bacillati</taxon>
        <taxon>Actinomycetota</taxon>
        <taxon>Actinomycetes</taxon>
        <taxon>Micrococcales</taxon>
        <taxon>Microbacteriaceae</taxon>
        <taxon>Microbacterium</taxon>
    </lineage>
</organism>
<evidence type="ECO:0000313" key="1">
    <source>
        <dbReference type="EMBL" id="KJL29312.1"/>
    </source>
</evidence>
<dbReference type="Gene3D" id="3.40.50.300">
    <property type="entry name" value="P-loop containing nucleotide triphosphate hydrolases"/>
    <property type="match status" value="1"/>
</dbReference>
<gene>
    <name evidence="1" type="ORF">RS83_01941</name>
</gene>
<dbReference type="SUPFAM" id="SSF52540">
    <property type="entry name" value="P-loop containing nucleoside triphosphate hydrolases"/>
    <property type="match status" value="1"/>
</dbReference>
<protein>
    <recommendedName>
        <fullName evidence="3">Coenzyme PQQ synthesis protein D (PqqD)</fullName>
    </recommendedName>
</protein>
<proteinExistence type="predicted"/>
<reference evidence="1 2" key="1">
    <citation type="submission" date="2015-02" db="EMBL/GenBank/DDBJ databases">
        <title>Draft genome sequences of ten Microbacterium spp. with emphasis on heavy metal contaminated environments.</title>
        <authorList>
            <person name="Corretto E."/>
        </authorList>
    </citation>
    <scope>NUCLEOTIDE SEQUENCE [LARGE SCALE GENOMIC DNA]</scope>
    <source>
        <strain evidence="1 2">BEL4b</strain>
    </source>
</reference>
<dbReference type="PATRIC" id="fig|82380.11.peg.1977"/>
<comment type="caution">
    <text evidence="1">The sequence shown here is derived from an EMBL/GenBank/DDBJ whole genome shotgun (WGS) entry which is preliminary data.</text>
</comment>
<dbReference type="AlphaFoldDB" id="A0A0F0L7Z9"/>
<sequence>MPDRFLVSAVGAVIEIDVSRRDPSFRSRAHAAWADALYEGDRSMDATATDRPELDDDAALAMLSTDVTLLALAHRKDDGLWMLHAAGLADESGNVVVLSAPSGTGKTTAARHLSRRYAYISDETIAIDEHGSVVPYRKPLSVIQPDRMHKEQIALSSLDGGRPVPVALRVAKIVVLDRSADGPDVPEVERLDLVSALELLAPQTSYLGHADAPLRTIDAILAATGGAVRVHYREVSTIDDAIAELLRTEVSTIEVPAIGAPAIDAASRDGSTATASADPTAGMFSRAEIVDELEIADGRVAVLQRSVEGTTLRVLDGIGPAIWAATASGCTLDGIVAAVIAEHGAPEGLDADATVDAAVQRLVGDGLLTPAVAQA</sequence>
<evidence type="ECO:0008006" key="3">
    <source>
        <dbReference type="Google" id="ProtNLM"/>
    </source>
</evidence>
<dbReference type="InterPro" id="IPR027417">
    <property type="entry name" value="P-loop_NTPase"/>
</dbReference>
<dbReference type="EMBL" id="JYIW01000024">
    <property type="protein sequence ID" value="KJL29312.1"/>
    <property type="molecule type" value="Genomic_DNA"/>
</dbReference>
<dbReference type="OrthoDB" id="4793383at2"/>
<evidence type="ECO:0000313" key="2">
    <source>
        <dbReference type="Proteomes" id="UP000033640"/>
    </source>
</evidence>
<dbReference type="Proteomes" id="UP000033640">
    <property type="component" value="Unassembled WGS sequence"/>
</dbReference>
<accession>A0A0F0L7Z9</accession>
<name>A0A0F0L7Z9_9MICO</name>